<proteinExistence type="predicted"/>
<gene>
    <name evidence="2" type="ORF">K05K4_19000</name>
</gene>
<evidence type="ECO:0000259" key="1">
    <source>
        <dbReference type="Pfam" id="PF16967"/>
    </source>
</evidence>
<dbReference type="AlphaFoldDB" id="A0A1W6WA33"/>
<dbReference type="Pfam" id="PF16967">
    <property type="entry name" value="TcfC"/>
    <property type="match status" value="1"/>
</dbReference>
<accession>A0A1W6WA33</accession>
<protein>
    <recommendedName>
        <fullName evidence="1">Pilus assembly protein E-set like domain-containing protein</fullName>
    </recommendedName>
</protein>
<dbReference type="RefSeq" id="WP_086046870.1">
    <property type="nucleotide sequence ID" value="NZ_CP017889.1"/>
</dbReference>
<feature type="domain" description="Pilus assembly protein E-set like" evidence="1">
    <location>
        <begin position="264"/>
        <end position="330"/>
    </location>
</feature>
<sequence>MKNDKFLASFLLVISTSLSGSPVPDEFKSLFELQERKVNAVGLDGQEVSLSIFAGYDFIQIKDEISINRYKNTLIDAGIQNKYVNEIISDLKLGRKNKPVCTGLIEKCNYIPENYDIYFDYYTNNLYLYINPSLLEIDESFTSDGVAYVDAVKTDWSLINAFDFYTNLSKNNDNSFNVYNKSLFGMPYGHVVSDFEYGSSDSKFDLNELTYTLENDRYQYIFGLSENGVDINSTSFMNSYTGSKEIGFTVGTSKNLVKGPKNRTQKLFFFAPNDGVLTVYRNNKIIYQKNVSSGQGFITNDELPRGRYDAIFVISSGGNEVSREVKSIYNTGSNRLAVGSYDSTLTVGVLDEEKKHNRQHDYSGEGFFRSMIAYRPFNSVMIGAGALFLEEDSAFNIGIDAYLPMQSRLTVVGQHFMNNSNYYDLSLSSLGWNFSYQKFSASQETDLARYFYGNSDYSRMTIGKGFHLPYSVDGYINYSKYKSEEINSVEYNQFKSSLVSLGLSTYVYSDIAIQLNVDYDLEEDNNDVLTQLSINIPLGENYSANSRVSYKSSELNGLRTNLKRENLFASRENVIGNMSVGHNYIPGNRDKHVYDASLNATLTDDKYLINSYLYTDSNDNASAVGSFSSTQIIASNNIAATKDKANSYVIVDAQNKLSGDGWKETNKGLFVLEENGRIKSKKLLKNNKEVVPLRDYEEYRSFIDSDVVGLQNSGENHAKLFSLPGSVEYIKTDMSRVISFISGFRDIFDQEVEGVQCNGDACIAGEMLTRGIYKISVKEGIGFFLGNDELVCLIPPVKKSSMLNFGYNYCLPKLEPMEQYVSKNRDESISLTFVGGFEKSDYDKFIKKEIYAEIMSERHIIEKEVNEVVYVYIKSQNIAMSKKQLALLNDIQKLARDVNMLKDNSEITLVNRY</sequence>
<reference evidence="2" key="1">
    <citation type="submission" date="2016-10" db="EMBL/GenBank/DDBJ databases">
        <title>The High Quality Genome of Vibrio alginolyticus K01M1.</title>
        <authorList>
            <person name="Wendling C."/>
            <person name="Chibani C.M."/>
            <person name="Hertel R."/>
            <person name="Sproer C."/>
            <person name="Bunk B."/>
            <person name="Overmann J."/>
            <person name="Roth O."/>
            <person name="Liesegang H."/>
        </authorList>
    </citation>
    <scope>NUCLEOTIDE SEQUENCE</scope>
    <source>
        <strain evidence="2">K05K4</strain>
    </source>
</reference>
<organism evidence="2">
    <name type="scientific">Vibrio alginolyticus</name>
    <dbReference type="NCBI Taxonomy" id="663"/>
    <lineage>
        <taxon>Bacteria</taxon>
        <taxon>Pseudomonadati</taxon>
        <taxon>Pseudomonadota</taxon>
        <taxon>Gammaproteobacteria</taxon>
        <taxon>Vibrionales</taxon>
        <taxon>Vibrionaceae</taxon>
        <taxon>Vibrio</taxon>
    </lineage>
</organism>
<dbReference type="EMBL" id="CP017902">
    <property type="protein sequence ID" value="ARP18734.1"/>
    <property type="molecule type" value="Genomic_DNA"/>
</dbReference>
<evidence type="ECO:0000313" key="2">
    <source>
        <dbReference type="EMBL" id="ARP18734.1"/>
    </source>
</evidence>
<name>A0A1W6WA33_VIBAL</name>
<dbReference type="InterPro" id="IPR032636">
    <property type="entry name" value="Pilus_assem_E-set-like_dom"/>
</dbReference>